<accession>A0A645EMC7</accession>
<sequence>MHKGSLINGPPIAHGVGLGIDHMDVELALGLGPVLKEHILRHNGVAVGGGAG</sequence>
<name>A0A645EMC7_9ZZZZ</name>
<dbReference type="EMBL" id="VSSQ01048232">
    <property type="protein sequence ID" value="MPN02279.1"/>
    <property type="molecule type" value="Genomic_DNA"/>
</dbReference>
<dbReference type="AlphaFoldDB" id="A0A645EMC7"/>
<comment type="caution">
    <text evidence="1">The sequence shown here is derived from an EMBL/GenBank/DDBJ whole genome shotgun (WGS) entry which is preliminary data.</text>
</comment>
<evidence type="ECO:0000313" key="1">
    <source>
        <dbReference type="EMBL" id="MPN02279.1"/>
    </source>
</evidence>
<proteinExistence type="predicted"/>
<protein>
    <submittedName>
        <fullName evidence="1">Uncharacterized protein</fullName>
    </submittedName>
</protein>
<reference evidence="1" key="1">
    <citation type="submission" date="2019-08" db="EMBL/GenBank/DDBJ databases">
        <authorList>
            <person name="Kucharzyk K."/>
            <person name="Murdoch R.W."/>
            <person name="Higgins S."/>
            <person name="Loffler F."/>
        </authorList>
    </citation>
    <scope>NUCLEOTIDE SEQUENCE</scope>
</reference>
<organism evidence="1">
    <name type="scientific">bioreactor metagenome</name>
    <dbReference type="NCBI Taxonomy" id="1076179"/>
    <lineage>
        <taxon>unclassified sequences</taxon>
        <taxon>metagenomes</taxon>
        <taxon>ecological metagenomes</taxon>
    </lineage>
</organism>
<gene>
    <name evidence="1" type="ORF">SDC9_149493</name>
</gene>